<reference evidence="1 2" key="1">
    <citation type="journal article" date="2013" name="Proc. Natl. Acad. Sci. U.S.A.">
        <title>The king cobra genome reveals dynamic gene evolution and adaptation in the snake venom system.</title>
        <authorList>
            <person name="Vonk F.J."/>
            <person name="Casewell N.R."/>
            <person name="Henkel C.V."/>
            <person name="Heimberg A.M."/>
            <person name="Jansen H.J."/>
            <person name="McCleary R.J."/>
            <person name="Kerkkamp H.M."/>
            <person name="Vos R.A."/>
            <person name="Guerreiro I."/>
            <person name="Calvete J.J."/>
            <person name="Wuster W."/>
            <person name="Woods A.E."/>
            <person name="Logan J.M."/>
            <person name="Harrison R.A."/>
            <person name="Castoe T.A."/>
            <person name="de Koning A.P."/>
            <person name="Pollock D.D."/>
            <person name="Yandell M."/>
            <person name="Calderon D."/>
            <person name="Renjifo C."/>
            <person name="Currier R.B."/>
            <person name="Salgado D."/>
            <person name="Pla D."/>
            <person name="Sanz L."/>
            <person name="Hyder A.S."/>
            <person name="Ribeiro J.M."/>
            <person name="Arntzen J.W."/>
            <person name="van den Thillart G.E."/>
            <person name="Boetzer M."/>
            <person name="Pirovano W."/>
            <person name="Dirks R.P."/>
            <person name="Spaink H.P."/>
            <person name="Duboule D."/>
            <person name="McGlinn E."/>
            <person name="Kini R.M."/>
            <person name="Richardson M.K."/>
        </authorList>
    </citation>
    <scope>NUCLEOTIDE SEQUENCE</scope>
    <source>
        <tissue evidence="1">Blood</tissue>
    </source>
</reference>
<evidence type="ECO:0000313" key="1">
    <source>
        <dbReference type="EMBL" id="ETE68322.1"/>
    </source>
</evidence>
<name>V8P370_OPHHA</name>
<comment type="caution">
    <text evidence="1">The sequence shown here is derived from an EMBL/GenBank/DDBJ whole genome shotgun (WGS) entry which is preliminary data.</text>
</comment>
<organism evidence="1 2">
    <name type="scientific">Ophiophagus hannah</name>
    <name type="common">King cobra</name>
    <name type="synonym">Naja hannah</name>
    <dbReference type="NCBI Taxonomy" id="8665"/>
    <lineage>
        <taxon>Eukaryota</taxon>
        <taxon>Metazoa</taxon>
        <taxon>Chordata</taxon>
        <taxon>Craniata</taxon>
        <taxon>Vertebrata</taxon>
        <taxon>Euteleostomi</taxon>
        <taxon>Lepidosauria</taxon>
        <taxon>Squamata</taxon>
        <taxon>Bifurcata</taxon>
        <taxon>Unidentata</taxon>
        <taxon>Episquamata</taxon>
        <taxon>Toxicofera</taxon>
        <taxon>Serpentes</taxon>
        <taxon>Colubroidea</taxon>
        <taxon>Elapidae</taxon>
        <taxon>Elapinae</taxon>
        <taxon>Ophiophagus</taxon>
    </lineage>
</organism>
<protein>
    <submittedName>
        <fullName evidence="1">Uncharacterized protein</fullName>
    </submittedName>
</protein>
<dbReference type="AlphaFoldDB" id="V8P370"/>
<dbReference type="EMBL" id="AZIM01001042">
    <property type="protein sequence ID" value="ETE68322.1"/>
    <property type="molecule type" value="Genomic_DNA"/>
</dbReference>
<evidence type="ECO:0000313" key="2">
    <source>
        <dbReference type="Proteomes" id="UP000018936"/>
    </source>
</evidence>
<feature type="non-terminal residue" evidence="1">
    <location>
        <position position="1"/>
    </location>
</feature>
<proteinExistence type="predicted"/>
<dbReference type="Proteomes" id="UP000018936">
    <property type="component" value="Unassembled WGS sequence"/>
</dbReference>
<keyword evidence="2" id="KW-1185">Reference proteome</keyword>
<accession>V8P370</accession>
<gene>
    <name evidence="1" type="ORF">L345_05887</name>
</gene>
<sequence>MKRSRHPSSSLVTSLTRQRGVRPLPFYGCPGNLNPEADLTPSVNYDTCIATLLLHISSPFIEKDTIH</sequence>